<dbReference type="PROSITE" id="PS50928">
    <property type="entry name" value="ABC_TM1"/>
    <property type="match status" value="1"/>
</dbReference>
<comment type="subcellular location">
    <subcellularLocation>
        <location evidence="1 7">Cell membrane</location>
        <topology evidence="1 7">Multi-pass membrane protein</topology>
    </subcellularLocation>
</comment>
<gene>
    <name evidence="9" type="ORF">GCM10010123_30070</name>
</gene>
<organism evidence="9 10">
    <name type="scientific">Pilimelia anulata</name>
    <dbReference type="NCBI Taxonomy" id="53371"/>
    <lineage>
        <taxon>Bacteria</taxon>
        <taxon>Bacillati</taxon>
        <taxon>Actinomycetota</taxon>
        <taxon>Actinomycetes</taxon>
        <taxon>Micromonosporales</taxon>
        <taxon>Micromonosporaceae</taxon>
        <taxon>Pilimelia</taxon>
    </lineage>
</organism>
<feature type="transmembrane region" description="Helical" evidence="7">
    <location>
        <begin position="146"/>
        <end position="169"/>
    </location>
</feature>
<evidence type="ECO:0000256" key="6">
    <source>
        <dbReference type="ARBA" id="ARBA00023136"/>
    </source>
</evidence>
<dbReference type="InterPro" id="IPR000515">
    <property type="entry name" value="MetI-like"/>
</dbReference>
<dbReference type="InterPro" id="IPR035906">
    <property type="entry name" value="MetI-like_sf"/>
</dbReference>
<comment type="caution">
    <text evidence="9">The sequence shown here is derived from an EMBL/GenBank/DDBJ whole genome shotgun (WGS) entry which is preliminary data.</text>
</comment>
<dbReference type="GO" id="GO:0005886">
    <property type="term" value="C:plasma membrane"/>
    <property type="evidence" value="ECO:0007669"/>
    <property type="project" value="UniProtKB-SubCell"/>
</dbReference>
<keyword evidence="5 7" id="KW-1133">Transmembrane helix</keyword>
<evidence type="ECO:0000256" key="3">
    <source>
        <dbReference type="ARBA" id="ARBA00022475"/>
    </source>
</evidence>
<dbReference type="InterPro" id="IPR045621">
    <property type="entry name" value="BPD_transp_1_N"/>
</dbReference>
<name>A0A8J3B720_9ACTN</name>
<evidence type="ECO:0000256" key="4">
    <source>
        <dbReference type="ARBA" id="ARBA00022692"/>
    </source>
</evidence>
<evidence type="ECO:0000313" key="9">
    <source>
        <dbReference type="EMBL" id="GGJ98001.1"/>
    </source>
</evidence>
<evidence type="ECO:0000256" key="2">
    <source>
        <dbReference type="ARBA" id="ARBA00022448"/>
    </source>
</evidence>
<dbReference type="Pfam" id="PF19300">
    <property type="entry name" value="BPD_transp_1_N"/>
    <property type="match status" value="1"/>
</dbReference>
<dbReference type="PANTHER" id="PTHR30465">
    <property type="entry name" value="INNER MEMBRANE ABC TRANSPORTER"/>
    <property type="match status" value="1"/>
</dbReference>
<reference evidence="9" key="2">
    <citation type="submission" date="2020-09" db="EMBL/GenBank/DDBJ databases">
        <authorList>
            <person name="Sun Q."/>
            <person name="Ohkuma M."/>
        </authorList>
    </citation>
    <scope>NUCLEOTIDE SEQUENCE</scope>
    <source>
        <strain evidence="9">JCM 3090</strain>
    </source>
</reference>
<dbReference type="RefSeq" id="WP_189170777.1">
    <property type="nucleotide sequence ID" value="NZ_BMQB01000006.1"/>
</dbReference>
<dbReference type="GO" id="GO:0055085">
    <property type="term" value="P:transmembrane transport"/>
    <property type="evidence" value="ECO:0007669"/>
    <property type="project" value="InterPro"/>
</dbReference>
<keyword evidence="2 7" id="KW-0813">Transport</keyword>
<keyword evidence="10" id="KW-1185">Reference proteome</keyword>
<evidence type="ECO:0000313" key="10">
    <source>
        <dbReference type="Proteomes" id="UP000649739"/>
    </source>
</evidence>
<keyword evidence="6 7" id="KW-0472">Membrane</keyword>
<proteinExistence type="inferred from homology"/>
<keyword evidence="3" id="KW-1003">Cell membrane</keyword>
<dbReference type="Pfam" id="PF00528">
    <property type="entry name" value="BPD_transp_1"/>
    <property type="match status" value="1"/>
</dbReference>
<dbReference type="CDD" id="cd06261">
    <property type="entry name" value="TM_PBP2"/>
    <property type="match status" value="1"/>
</dbReference>
<evidence type="ECO:0000256" key="1">
    <source>
        <dbReference type="ARBA" id="ARBA00004651"/>
    </source>
</evidence>
<reference evidence="9" key="1">
    <citation type="journal article" date="2014" name="Int. J. Syst. Evol. Microbiol.">
        <title>Complete genome sequence of Corynebacterium casei LMG S-19264T (=DSM 44701T), isolated from a smear-ripened cheese.</title>
        <authorList>
            <consortium name="US DOE Joint Genome Institute (JGI-PGF)"/>
            <person name="Walter F."/>
            <person name="Albersmeier A."/>
            <person name="Kalinowski J."/>
            <person name="Ruckert C."/>
        </authorList>
    </citation>
    <scope>NUCLEOTIDE SEQUENCE</scope>
    <source>
        <strain evidence="9">JCM 3090</strain>
    </source>
</reference>
<protein>
    <submittedName>
        <fullName evidence="9">Peptide ABC transporter permease</fullName>
    </submittedName>
</protein>
<feature type="transmembrane region" description="Helical" evidence="7">
    <location>
        <begin position="189"/>
        <end position="209"/>
    </location>
</feature>
<keyword evidence="4 7" id="KW-0812">Transmembrane</keyword>
<evidence type="ECO:0000256" key="5">
    <source>
        <dbReference type="ARBA" id="ARBA00022989"/>
    </source>
</evidence>
<feature type="domain" description="ABC transmembrane type-1" evidence="8">
    <location>
        <begin position="110"/>
        <end position="317"/>
    </location>
</feature>
<evidence type="ECO:0000256" key="7">
    <source>
        <dbReference type="RuleBase" id="RU363032"/>
    </source>
</evidence>
<dbReference type="EMBL" id="BMQB01000006">
    <property type="protein sequence ID" value="GGJ98001.1"/>
    <property type="molecule type" value="Genomic_DNA"/>
</dbReference>
<accession>A0A8J3B720</accession>
<feature type="transmembrane region" description="Helical" evidence="7">
    <location>
        <begin position="12"/>
        <end position="30"/>
    </location>
</feature>
<dbReference type="AlphaFoldDB" id="A0A8J3B720"/>
<comment type="similarity">
    <text evidence="7">Belongs to the binding-protein-dependent transport system permease family.</text>
</comment>
<dbReference type="SUPFAM" id="SSF161098">
    <property type="entry name" value="MetI-like"/>
    <property type="match status" value="1"/>
</dbReference>
<dbReference type="Gene3D" id="1.10.3720.10">
    <property type="entry name" value="MetI-like"/>
    <property type="match status" value="1"/>
</dbReference>
<evidence type="ECO:0000259" key="8">
    <source>
        <dbReference type="PROSITE" id="PS50928"/>
    </source>
</evidence>
<feature type="transmembrane region" description="Helical" evidence="7">
    <location>
        <begin position="112"/>
        <end position="134"/>
    </location>
</feature>
<sequence>MAGYLLRRVASAAAVVLVTLLVSFVLFFIAPKDPVGAVCGAKCPPERAAEIAASLHLDDPVMQQFGQYVKGIFVGQTISSGGTTVECGPPCLGYSYKLGQPVTTLLADAAPVTFSIVLGAAVVYLLVGVCNGIVAARRRGTTLDRVTVAGTLVLSSIPYFVVALILALYVAGRVLPPSGWTSPLDSPLAWFNGLLAAWVTLGLVNAAAYTRYSRASMIEALGEDFVRTARSKGISERRVVYRHGLRAALGPVTTIFGIDLAAQLTGAFFTERIFGLPGLGTLTLNAFAQNDMPVIMGSVLVGAILLVTLNLLVDLMYTVLDPRVRLG</sequence>
<dbReference type="Proteomes" id="UP000649739">
    <property type="component" value="Unassembled WGS sequence"/>
</dbReference>
<feature type="transmembrane region" description="Helical" evidence="7">
    <location>
        <begin position="247"/>
        <end position="269"/>
    </location>
</feature>
<feature type="transmembrane region" description="Helical" evidence="7">
    <location>
        <begin position="294"/>
        <end position="320"/>
    </location>
</feature>
<dbReference type="PANTHER" id="PTHR30465:SF0">
    <property type="entry name" value="OLIGOPEPTIDE TRANSPORT SYSTEM PERMEASE PROTEIN APPB"/>
    <property type="match status" value="1"/>
</dbReference>